<evidence type="ECO:0000313" key="3">
    <source>
        <dbReference type="EMBL" id="CAD9326328.1"/>
    </source>
</evidence>
<dbReference type="PROSITE" id="PS50404">
    <property type="entry name" value="GST_NTER"/>
    <property type="match status" value="1"/>
</dbReference>
<dbReference type="SFLD" id="SFLDS00019">
    <property type="entry name" value="Glutathione_Transferase_(cytos"/>
    <property type="match status" value="1"/>
</dbReference>
<dbReference type="SUPFAM" id="SSF47616">
    <property type="entry name" value="GST C-terminal domain-like"/>
    <property type="match status" value="1"/>
</dbReference>
<dbReference type="GO" id="GO:0006749">
    <property type="term" value="P:glutathione metabolic process"/>
    <property type="evidence" value="ECO:0007669"/>
    <property type="project" value="TreeGrafter"/>
</dbReference>
<dbReference type="Pfam" id="PF14497">
    <property type="entry name" value="GST_C_3"/>
    <property type="match status" value="1"/>
</dbReference>
<sequence>MAETSKSSPLFEGPGKVKLEYFAIAGVAEKVRLALTCAKIPFDDIRINFAEWMGEDSRKKTAKYGQLPILTLKDGTEIYQSFAMMKYIGGNDPEGKLYPAGDIEKRLKIDIAMGVTADLTRAFYPAMVIGMRPASLGHPADMDSETKTAVIKSMRETFMEEEFPKYMKYYKDLLDENGGQFLSGDDLTIADLDALHTVRYYALGIADFIPTDSLEAYPEIESWIQRVLDYPSVKEYYANQAK</sequence>
<proteinExistence type="predicted"/>
<dbReference type="SUPFAM" id="SSF52833">
    <property type="entry name" value="Thioredoxin-like"/>
    <property type="match status" value="1"/>
</dbReference>
<feature type="domain" description="GST N-terminal" evidence="1">
    <location>
        <begin position="15"/>
        <end position="96"/>
    </location>
</feature>
<dbReference type="CDD" id="cd03039">
    <property type="entry name" value="GST_N_Sigma_like"/>
    <property type="match status" value="1"/>
</dbReference>
<accession>A0A7S2EBA7</accession>
<reference evidence="3" key="1">
    <citation type="submission" date="2021-01" db="EMBL/GenBank/DDBJ databases">
        <authorList>
            <person name="Corre E."/>
            <person name="Pelletier E."/>
            <person name="Niang G."/>
            <person name="Scheremetjew M."/>
            <person name="Finn R."/>
            <person name="Kale V."/>
            <person name="Holt S."/>
            <person name="Cochrane G."/>
            <person name="Meng A."/>
            <person name="Brown T."/>
            <person name="Cohen L."/>
        </authorList>
    </citation>
    <scope>NUCLEOTIDE SEQUENCE</scope>
    <source>
        <strain evidence="3">Pop2</strain>
    </source>
</reference>
<dbReference type="Gene3D" id="1.20.1050.10">
    <property type="match status" value="1"/>
</dbReference>
<evidence type="ECO:0000259" key="2">
    <source>
        <dbReference type="PROSITE" id="PS50405"/>
    </source>
</evidence>
<dbReference type="InterPro" id="IPR036249">
    <property type="entry name" value="Thioredoxin-like_sf"/>
</dbReference>
<name>A0A7S2EBA7_9STRA</name>
<dbReference type="EMBL" id="HBGN01014215">
    <property type="protein sequence ID" value="CAD9326328.1"/>
    <property type="molecule type" value="Transcribed_RNA"/>
</dbReference>
<dbReference type="Pfam" id="PF13409">
    <property type="entry name" value="GST_N_2"/>
    <property type="match status" value="1"/>
</dbReference>
<organism evidence="3">
    <name type="scientific">Ditylum brightwellii</name>
    <dbReference type="NCBI Taxonomy" id="49249"/>
    <lineage>
        <taxon>Eukaryota</taxon>
        <taxon>Sar</taxon>
        <taxon>Stramenopiles</taxon>
        <taxon>Ochrophyta</taxon>
        <taxon>Bacillariophyta</taxon>
        <taxon>Mediophyceae</taxon>
        <taxon>Lithodesmiophycidae</taxon>
        <taxon>Lithodesmiales</taxon>
        <taxon>Lithodesmiaceae</taxon>
        <taxon>Ditylum</taxon>
    </lineage>
</organism>
<dbReference type="InterPro" id="IPR050213">
    <property type="entry name" value="GST_superfamily"/>
</dbReference>
<evidence type="ECO:0000259" key="1">
    <source>
        <dbReference type="PROSITE" id="PS50404"/>
    </source>
</evidence>
<dbReference type="PANTHER" id="PTHR11571">
    <property type="entry name" value="GLUTATHIONE S-TRANSFERASE"/>
    <property type="match status" value="1"/>
</dbReference>
<dbReference type="PANTHER" id="PTHR11571:SF150">
    <property type="entry name" value="GLUTATHIONE S-TRANSFERASE"/>
    <property type="match status" value="1"/>
</dbReference>
<dbReference type="InterPro" id="IPR036282">
    <property type="entry name" value="Glutathione-S-Trfase_C_sf"/>
</dbReference>
<feature type="domain" description="GST C-terminal" evidence="2">
    <location>
        <begin position="102"/>
        <end position="242"/>
    </location>
</feature>
<dbReference type="InterPro" id="IPR004045">
    <property type="entry name" value="Glutathione_S-Trfase_N"/>
</dbReference>
<dbReference type="InterPro" id="IPR004046">
    <property type="entry name" value="GST_C"/>
</dbReference>
<dbReference type="Gene3D" id="3.40.30.10">
    <property type="entry name" value="Glutaredoxin"/>
    <property type="match status" value="1"/>
</dbReference>
<evidence type="ECO:0008006" key="4">
    <source>
        <dbReference type="Google" id="ProtNLM"/>
    </source>
</evidence>
<dbReference type="InterPro" id="IPR010987">
    <property type="entry name" value="Glutathione-S-Trfase_C-like"/>
</dbReference>
<protein>
    <recommendedName>
        <fullName evidence="4">Glutathione transferase</fullName>
    </recommendedName>
</protein>
<dbReference type="InterPro" id="IPR040079">
    <property type="entry name" value="Glutathione_S-Trfase"/>
</dbReference>
<dbReference type="AlphaFoldDB" id="A0A7S2EBA7"/>
<gene>
    <name evidence="3" type="ORF">DBRI1063_LOCUS9085</name>
</gene>
<dbReference type="GO" id="GO:0004364">
    <property type="term" value="F:glutathione transferase activity"/>
    <property type="evidence" value="ECO:0007669"/>
    <property type="project" value="TreeGrafter"/>
</dbReference>
<dbReference type="PROSITE" id="PS50405">
    <property type="entry name" value="GST_CTER"/>
    <property type="match status" value="1"/>
</dbReference>
<dbReference type="CDD" id="cd03192">
    <property type="entry name" value="GST_C_Sigma_like"/>
    <property type="match status" value="1"/>
</dbReference>